<gene>
    <name evidence="2" type="primary">LOC112452969</name>
</gene>
<sequence>MASYKDLSITIPNSWGFTELYRGTKRCLVLSHVRLMTNNDTDGPIVDKSVIIDVDGIIDYKIYGKSVDIHEIKILQNMNDVTSLPVILSKFERMRVCQRVGPVEECFIQRDIAYRTSSNDWHHRL</sequence>
<dbReference type="RefSeq" id="XP_024869221.1">
    <property type="nucleotide sequence ID" value="XM_025013453.1"/>
</dbReference>
<evidence type="ECO:0000313" key="1">
    <source>
        <dbReference type="Proteomes" id="UP000504618"/>
    </source>
</evidence>
<evidence type="ECO:0000313" key="2">
    <source>
        <dbReference type="RefSeq" id="XP_024869221.1"/>
    </source>
</evidence>
<dbReference type="Proteomes" id="UP000504618">
    <property type="component" value="Unplaced"/>
</dbReference>
<protein>
    <submittedName>
        <fullName evidence="2">Uncharacterized protein LOC112452969</fullName>
    </submittedName>
</protein>
<accession>A0A6J1PIL2</accession>
<organism evidence="1 2">
    <name type="scientific">Temnothorax curvispinosus</name>
    <dbReference type="NCBI Taxonomy" id="300111"/>
    <lineage>
        <taxon>Eukaryota</taxon>
        <taxon>Metazoa</taxon>
        <taxon>Ecdysozoa</taxon>
        <taxon>Arthropoda</taxon>
        <taxon>Hexapoda</taxon>
        <taxon>Insecta</taxon>
        <taxon>Pterygota</taxon>
        <taxon>Neoptera</taxon>
        <taxon>Endopterygota</taxon>
        <taxon>Hymenoptera</taxon>
        <taxon>Apocrita</taxon>
        <taxon>Aculeata</taxon>
        <taxon>Formicoidea</taxon>
        <taxon>Formicidae</taxon>
        <taxon>Myrmicinae</taxon>
        <taxon>Temnothorax</taxon>
    </lineage>
</organism>
<dbReference type="GeneID" id="112452969"/>
<dbReference type="AlphaFoldDB" id="A0A6J1PIL2"/>
<dbReference type="OrthoDB" id="7698657at2759"/>
<proteinExistence type="predicted"/>
<reference evidence="2" key="1">
    <citation type="submission" date="2025-08" db="UniProtKB">
        <authorList>
            <consortium name="RefSeq"/>
        </authorList>
    </citation>
    <scope>IDENTIFICATION</scope>
    <source>
        <tissue evidence="2">Whole body</tissue>
    </source>
</reference>
<name>A0A6J1PIL2_9HYME</name>
<keyword evidence="1" id="KW-1185">Reference proteome</keyword>